<dbReference type="Gene3D" id="1.10.10.10">
    <property type="entry name" value="Winged helix-like DNA-binding domain superfamily/Winged helix DNA-binding domain"/>
    <property type="match status" value="1"/>
</dbReference>
<evidence type="ECO:0000256" key="2">
    <source>
        <dbReference type="ARBA" id="ARBA00023125"/>
    </source>
</evidence>
<dbReference type="InterPro" id="IPR036388">
    <property type="entry name" value="WH-like_DNA-bd_sf"/>
</dbReference>
<dbReference type="PANTHER" id="PTHR43798:SF31">
    <property type="entry name" value="AB HYDROLASE SUPERFAMILY PROTEIN YCLE"/>
    <property type="match status" value="1"/>
</dbReference>
<dbReference type="GO" id="GO:0006355">
    <property type="term" value="P:regulation of DNA-templated transcription"/>
    <property type="evidence" value="ECO:0007669"/>
    <property type="project" value="InterPro"/>
</dbReference>
<organism evidence="5 6">
    <name type="scientific">Roseibium aggregatum</name>
    <dbReference type="NCBI Taxonomy" id="187304"/>
    <lineage>
        <taxon>Bacteria</taxon>
        <taxon>Pseudomonadati</taxon>
        <taxon>Pseudomonadota</taxon>
        <taxon>Alphaproteobacteria</taxon>
        <taxon>Hyphomicrobiales</taxon>
        <taxon>Stappiaceae</taxon>
        <taxon>Roseibium</taxon>
    </lineage>
</organism>
<evidence type="ECO:0000313" key="6">
    <source>
        <dbReference type="Proteomes" id="UP000598467"/>
    </source>
</evidence>
<dbReference type="CDD" id="cd00383">
    <property type="entry name" value="trans_reg_C"/>
    <property type="match status" value="1"/>
</dbReference>
<dbReference type="GO" id="GO:0000160">
    <property type="term" value="P:phosphorelay signal transduction system"/>
    <property type="evidence" value="ECO:0007669"/>
    <property type="project" value="InterPro"/>
</dbReference>
<evidence type="ECO:0000256" key="3">
    <source>
        <dbReference type="PROSITE-ProRule" id="PRU01091"/>
    </source>
</evidence>
<dbReference type="InterPro" id="IPR016032">
    <property type="entry name" value="Sig_transdc_resp-reg_C-effctor"/>
</dbReference>
<dbReference type="SUPFAM" id="SSF53474">
    <property type="entry name" value="alpha/beta-Hydrolases"/>
    <property type="match status" value="1"/>
</dbReference>
<feature type="DNA-binding region" description="OmpR/PhoB-type" evidence="3">
    <location>
        <begin position="1"/>
        <end position="98"/>
    </location>
</feature>
<dbReference type="PROSITE" id="PS51755">
    <property type="entry name" value="OMPR_PHOB"/>
    <property type="match status" value="1"/>
</dbReference>
<reference evidence="5" key="1">
    <citation type="submission" date="2020-05" db="EMBL/GenBank/DDBJ databases">
        <title>Identification of trans-AT polyketide cluster in two marine bacteria, producers of a novel glutaramide-containing polyketide sesbanimide D and analogs.</title>
        <authorList>
            <person name="Kacar D."/>
            <person name="Rodriguez P."/>
            <person name="Canedo L."/>
            <person name="Gonzalez E."/>
            <person name="Galan B."/>
            <person name="De La Calle F."/>
            <person name="Garcia J.L."/>
        </authorList>
    </citation>
    <scope>NUCLEOTIDE SEQUENCE</scope>
    <source>
        <strain evidence="5">PHM038</strain>
    </source>
</reference>
<evidence type="ECO:0000313" key="5">
    <source>
        <dbReference type="EMBL" id="MBD1545318.1"/>
    </source>
</evidence>
<dbReference type="SMART" id="SM00862">
    <property type="entry name" value="Trans_reg_C"/>
    <property type="match status" value="1"/>
</dbReference>
<dbReference type="InterPro" id="IPR001867">
    <property type="entry name" value="OmpR/PhoB-type_DNA-bd"/>
</dbReference>
<accession>A0A926S3G9</accession>
<gene>
    <name evidence="5" type="ORF">HK439_03520</name>
</gene>
<dbReference type="InterPro" id="IPR029058">
    <property type="entry name" value="AB_hydrolase_fold"/>
</dbReference>
<feature type="domain" description="OmpR/PhoB-type" evidence="4">
    <location>
        <begin position="1"/>
        <end position="98"/>
    </location>
</feature>
<dbReference type="Proteomes" id="UP000598467">
    <property type="component" value="Unassembled WGS sequence"/>
</dbReference>
<dbReference type="AlphaFoldDB" id="A0A926S3G9"/>
<dbReference type="GO" id="GO:0016020">
    <property type="term" value="C:membrane"/>
    <property type="evidence" value="ECO:0007669"/>
    <property type="project" value="TreeGrafter"/>
</dbReference>
<evidence type="ECO:0000256" key="1">
    <source>
        <dbReference type="ARBA" id="ARBA00022801"/>
    </source>
</evidence>
<dbReference type="Pfam" id="PF00486">
    <property type="entry name" value="Trans_reg_C"/>
    <property type="match status" value="1"/>
</dbReference>
<dbReference type="RefSeq" id="WP_190289980.1">
    <property type="nucleotide sequence ID" value="NZ_JABFCZ010000003.1"/>
</dbReference>
<dbReference type="Gene3D" id="3.40.50.1820">
    <property type="entry name" value="alpha/beta hydrolase"/>
    <property type="match status" value="1"/>
</dbReference>
<keyword evidence="1 5" id="KW-0378">Hydrolase</keyword>
<dbReference type="GO" id="GO:0003677">
    <property type="term" value="F:DNA binding"/>
    <property type="evidence" value="ECO:0007669"/>
    <property type="project" value="UniProtKB-UniRule"/>
</dbReference>
<dbReference type="SUPFAM" id="SSF46894">
    <property type="entry name" value="C-terminal effector domain of the bipartite response regulators"/>
    <property type="match status" value="1"/>
</dbReference>
<dbReference type="PRINTS" id="PR00111">
    <property type="entry name" value="ABHYDROLASE"/>
</dbReference>
<comment type="caution">
    <text evidence="5">The sequence shown here is derived from an EMBL/GenBank/DDBJ whole genome shotgun (WGS) entry which is preliminary data.</text>
</comment>
<sequence length="400" mass="44565">MRYFFENCELRPESHELLIDGRHVDVEPQVFDMLMFFAQHPQELITRDLLVEAIWDGRIVSDSAISARISAARSAIGDNGTEQKLIKTIARRGFRFVANVTTVETNGDTSTKCGDAHPANEQELTQRVRFCHSADGTRIAFATIGAGYPVIRAAHWLTHLEHDWQSPLWHPFLQALSERFQLIRYDQRGNGLSDWEVSDFSLERCVEDLEAVAAAAGVPDRFALYGTSQGAPIAIAYAAKHPDRVSRLILHGGYVKGRLIRGTSDERENGQAWLTLIRHGWGKPGPFQQAFASMYIPEGSRDQIACLTDLQRKTTSPENAAKLRRAVDAFDVSDLLCQIEVPTLVLHARGDGVQPLDQGIQLAAGIKDADFLMLESANHAVLEGEPAWATFFAEIERFVC</sequence>
<keyword evidence="2 3" id="KW-0238">DNA-binding</keyword>
<dbReference type="InterPro" id="IPR050266">
    <property type="entry name" value="AB_hydrolase_sf"/>
</dbReference>
<name>A0A926S3G9_9HYPH</name>
<dbReference type="GO" id="GO:0016787">
    <property type="term" value="F:hydrolase activity"/>
    <property type="evidence" value="ECO:0007669"/>
    <property type="project" value="UniProtKB-KW"/>
</dbReference>
<dbReference type="EMBL" id="JABFCZ010000003">
    <property type="protein sequence ID" value="MBD1545318.1"/>
    <property type="molecule type" value="Genomic_DNA"/>
</dbReference>
<dbReference type="Pfam" id="PF00561">
    <property type="entry name" value="Abhydrolase_1"/>
    <property type="match status" value="1"/>
</dbReference>
<dbReference type="PANTHER" id="PTHR43798">
    <property type="entry name" value="MONOACYLGLYCEROL LIPASE"/>
    <property type="match status" value="1"/>
</dbReference>
<proteinExistence type="predicted"/>
<evidence type="ECO:0000259" key="4">
    <source>
        <dbReference type="PROSITE" id="PS51755"/>
    </source>
</evidence>
<protein>
    <submittedName>
        <fullName evidence="5">Alpha/beta hydrolase</fullName>
    </submittedName>
</protein>
<dbReference type="InterPro" id="IPR000073">
    <property type="entry name" value="AB_hydrolase_1"/>
</dbReference>